<dbReference type="CDD" id="cd06171">
    <property type="entry name" value="Sigma70_r4"/>
    <property type="match status" value="1"/>
</dbReference>
<proteinExistence type="inferred from homology"/>
<evidence type="ECO:0000313" key="8">
    <source>
        <dbReference type="Proteomes" id="UP000094669"/>
    </source>
</evidence>
<name>A0ABX4YLD0_9LEPT</name>
<dbReference type="InterPro" id="IPR036388">
    <property type="entry name" value="WH-like_DNA-bd_sf"/>
</dbReference>
<keyword evidence="8" id="KW-1185">Reference proteome</keyword>
<dbReference type="EMBL" id="MCRM02000004">
    <property type="protein sequence ID" value="PNV76055.1"/>
    <property type="molecule type" value="Genomic_DNA"/>
</dbReference>
<organism evidence="7 8">
    <name type="scientific">Leptospira inadai serovar Lyme</name>
    <dbReference type="NCBI Taxonomy" id="293084"/>
    <lineage>
        <taxon>Bacteria</taxon>
        <taxon>Pseudomonadati</taxon>
        <taxon>Spirochaetota</taxon>
        <taxon>Spirochaetia</taxon>
        <taxon>Leptospirales</taxon>
        <taxon>Leptospiraceae</taxon>
        <taxon>Leptospira</taxon>
    </lineage>
</organism>
<evidence type="ECO:0000256" key="1">
    <source>
        <dbReference type="ARBA" id="ARBA00010641"/>
    </source>
</evidence>
<dbReference type="RefSeq" id="WP_020989141.1">
    <property type="nucleotide sequence ID" value="NZ_MCRM02000004.1"/>
</dbReference>
<evidence type="ECO:0000313" key="7">
    <source>
        <dbReference type="EMBL" id="PNV76055.1"/>
    </source>
</evidence>
<dbReference type="InterPro" id="IPR013249">
    <property type="entry name" value="RNA_pol_sigma70_r4_t2"/>
</dbReference>
<keyword evidence="4" id="KW-0804">Transcription</keyword>
<dbReference type="NCBIfam" id="TIGR02937">
    <property type="entry name" value="sigma70-ECF"/>
    <property type="match status" value="1"/>
</dbReference>
<dbReference type="InterPro" id="IPR013325">
    <property type="entry name" value="RNA_pol_sigma_r2"/>
</dbReference>
<protein>
    <submittedName>
        <fullName evidence="7">Sigma-70 family RNA polymerase sigma factor</fullName>
    </submittedName>
</protein>
<comment type="caution">
    <text evidence="7">The sequence shown here is derived from an EMBL/GenBank/DDBJ whole genome shotgun (WGS) entry which is preliminary data.</text>
</comment>
<dbReference type="InterPro" id="IPR014284">
    <property type="entry name" value="RNA_pol_sigma-70_dom"/>
</dbReference>
<gene>
    <name evidence="7" type="ORF">BES34_006025</name>
</gene>
<dbReference type="SUPFAM" id="SSF88946">
    <property type="entry name" value="Sigma2 domain of RNA polymerase sigma factors"/>
    <property type="match status" value="1"/>
</dbReference>
<dbReference type="Proteomes" id="UP000094669">
    <property type="component" value="Unassembled WGS sequence"/>
</dbReference>
<comment type="similarity">
    <text evidence="1">Belongs to the sigma-70 factor family. ECF subfamily.</text>
</comment>
<keyword evidence="2" id="KW-0805">Transcription regulation</keyword>
<reference evidence="7" key="1">
    <citation type="submission" date="2018-01" db="EMBL/GenBank/DDBJ databases">
        <title>Genomic characterization of Leptospira inadai serogroup Lyme isolated from captured rat in Brazil and comparative analysis with human reference strain.</title>
        <authorList>
            <person name="Moreno L.Z."/>
            <person name="Loureiro A.P."/>
            <person name="Miraglia F."/>
            <person name="Kremer F.S."/>
            <person name="Eslabao M.R."/>
            <person name="Dellagostin O.A."/>
            <person name="Lilenbaum W."/>
            <person name="Moreno A.M."/>
        </authorList>
    </citation>
    <scope>NUCLEOTIDE SEQUENCE [LARGE SCALE GENOMIC DNA]</scope>
    <source>
        <strain evidence="7">M34/99</strain>
    </source>
</reference>
<dbReference type="Pfam" id="PF04542">
    <property type="entry name" value="Sigma70_r2"/>
    <property type="match status" value="1"/>
</dbReference>
<evidence type="ECO:0000256" key="3">
    <source>
        <dbReference type="ARBA" id="ARBA00023082"/>
    </source>
</evidence>
<evidence type="ECO:0000259" key="5">
    <source>
        <dbReference type="Pfam" id="PF04542"/>
    </source>
</evidence>
<dbReference type="InterPro" id="IPR039425">
    <property type="entry name" value="RNA_pol_sigma-70-like"/>
</dbReference>
<dbReference type="SUPFAM" id="SSF88659">
    <property type="entry name" value="Sigma3 and sigma4 domains of RNA polymerase sigma factors"/>
    <property type="match status" value="1"/>
</dbReference>
<dbReference type="Gene3D" id="1.10.1740.10">
    <property type="match status" value="1"/>
</dbReference>
<dbReference type="InterPro" id="IPR013324">
    <property type="entry name" value="RNA_pol_sigma_r3/r4-like"/>
</dbReference>
<dbReference type="Pfam" id="PF08281">
    <property type="entry name" value="Sigma70_r4_2"/>
    <property type="match status" value="1"/>
</dbReference>
<dbReference type="PANTHER" id="PTHR43133">
    <property type="entry name" value="RNA POLYMERASE ECF-TYPE SIGMA FACTO"/>
    <property type="match status" value="1"/>
</dbReference>
<keyword evidence="3" id="KW-0731">Sigma factor</keyword>
<evidence type="ECO:0000256" key="2">
    <source>
        <dbReference type="ARBA" id="ARBA00023015"/>
    </source>
</evidence>
<dbReference type="Gene3D" id="1.10.10.10">
    <property type="entry name" value="Winged helix-like DNA-binding domain superfamily/Winged helix DNA-binding domain"/>
    <property type="match status" value="1"/>
</dbReference>
<sequence>MEGLSQQEFSKYYESSRNTVYHFLLKLSGNPEIAEDLTQETFLKAYEVMYRFDPSRGSFSSWSCTIGKNLYFKLFNRSKKESNNVSINIDNFPELSAGNDKDPSGIEKKNLNSFLKEGISRLPEPEKSIILLKELEKKTLRETAEALKISERTVSRRLLSAFRILRSFLEEKGIESI</sequence>
<evidence type="ECO:0000259" key="6">
    <source>
        <dbReference type="Pfam" id="PF08281"/>
    </source>
</evidence>
<accession>A0ABX4YLD0</accession>
<feature type="domain" description="RNA polymerase sigma factor 70 region 4 type 2" evidence="6">
    <location>
        <begin position="119"/>
        <end position="160"/>
    </location>
</feature>
<dbReference type="PANTHER" id="PTHR43133:SF46">
    <property type="entry name" value="RNA POLYMERASE SIGMA-70 FACTOR ECF SUBFAMILY"/>
    <property type="match status" value="1"/>
</dbReference>
<evidence type="ECO:0000256" key="4">
    <source>
        <dbReference type="ARBA" id="ARBA00023163"/>
    </source>
</evidence>
<feature type="domain" description="RNA polymerase sigma-70 region 2" evidence="5">
    <location>
        <begin position="13"/>
        <end position="78"/>
    </location>
</feature>
<dbReference type="InterPro" id="IPR007627">
    <property type="entry name" value="RNA_pol_sigma70_r2"/>
</dbReference>